<keyword evidence="3" id="KW-1185">Reference proteome</keyword>
<keyword evidence="1" id="KW-1133">Transmembrane helix</keyword>
<evidence type="ECO:0000313" key="2">
    <source>
        <dbReference type="EMBL" id="VEL13474.1"/>
    </source>
</evidence>
<organism evidence="2 3">
    <name type="scientific">Protopolystoma xenopodis</name>
    <dbReference type="NCBI Taxonomy" id="117903"/>
    <lineage>
        <taxon>Eukaryota</taxon>
        <taxon>Metazoa</taxon>
        <taxon>Spiralia</taxon>
        <taxon>Lophotrochozoa</taxon>
        <taxon>Platyhelminthes</taxon>
        <taxon>Monogenea</taxon>
        <taxon>Polyopisthocotylea</taxon>
        <taxon>Polystomatidea</taxon>
        <taxon>Polystomatidae</taxon>
        <taxon>Protopolystoma</taxon>
    </lineage>
</organism>
<evidence type="ECO:0000313" key="3">
    <source>
        <dbReference type="Proteomes" id="UP000784294"/>
    </source>
</evidence>
<gene>
    <name evidence="2" type="ORF">PXEA_LOCUS6914</name>
</gene>
<dbReference type="EMBL" id="CAAALY010017910">
    <property type="protein sequence ID" value="VEL13474.1"/>
    <property type="molecule type" value="Genomic_DNA"/>
</dbReference>
<keyword evidence="1" id="KW-0812">Transmembrane</keyword>
<sequence>MGTMQERLAPQQPPCLLAIAIAVSIIIILSLTIATTTTIPQTPGKLSSLMLTTAPGKKKAKATPGRLQFVSCAHSYMAPLDSTSSTPLNKMKPGSSGKSLCPHFTRLLDWPPIMQDKTKTETCSQPEGRQAM</sequence>
<feature type="transmembrane region" description="Helical" evidence="1">
    <location>
        <begin position="16"/>
        <end position="39"/>
    </location>
</feature>
<dbReference type="AlphaFoldDB" id="A0A448WJS5"/>
<accession>A0A448WJS5</accession>
<reference evidence="2" key="1">
    <citation type="submission" date="2018-11" db="EMBL/GenBank/DDBJ databases">
        <authorList>
            <consortium name="Pathogen Informatics"/>
        </authorList>
    </citation>
    <scope>NUCLEOTIDE SEQUENCE</scope>
</reference>
<comment type="caution">
    <text evidence="2">The sequence shown here is derived from an EMBL/GenBank/DDBJ whole genome shotgun (WGS) entry which is preliminary data.</text>
</comment>
<name>A0A448WJS5_9PLAT</name>
<proteinExistence type="predicted"/>
<keyword evidence="1" id="KW-0472">Membrane</keyword>
<protein>
    <submittedName>
        <fullName evidence="2">Uncharacterized protein</fullName>
    </submittedName>
</protein>
<evidence type="ECO:0000256" key="1">
    <source>
        <dbReference type="SAM" id="Phobius"/>
    </source>
</evidence>
<dbReference type="Proteomes" id="UP000784294">
    <property type="component" value="Unassembled WGS sequence"/>
</dbReference>